<dbReference type="Proteomes" id="UP000325558">
    <property type="component" value="Unassembled WGS sequence"/>
</dbReference>
<organism evidence="2">
    <name type="scientific">Aspergillus arachidicola</name>
    <dbReference type="NCBI Taxonomy" id="656916"/>
    <lineage>
        <taxon>Eukaryota</taxon>
        <taxon>Fungi</taxon>
        <taxon>Dikarya</taxon>
        <taxon>Ascomycota</taxon>
        <taxon>Pezizomycotina</taxon>
        <taxon>Eurotiomycetes</taxon>
        <taxon>Eurotiomycetidae</taxon>
        <taxon>Eurotiales</taxon>
        <taxon>Aspergillaceae</taxon>
        <taxon>Aspergillus</taxon>
        <taxon>Aspergillus subgen. Circumdati</taxon>
    </lineage>
</organism>
<feature type="transmembrane region" description="Helical" evidence="1">
    <location>
        <begin position="42"/>
        <end position="62"/>
    </location>
</feature>
<feature type="transmembrane region" description="Helical" evidence="1">
    <location>
        <begin position="12"/>
        <end position="36"/>
    </location>
</feature>
<keyword evidence="1" id="KW-0472">Membrane</keyword>
<evidence type="ECO:0000256" key="1">
    <source>
        <dbReference type="SAM" id="Phobius"/>
    </source>
</evidence>
<name>A0A5N6XN80_9EURO</name>
<accession>A0A5N6XN80</accession>
<evidence type="ECO:0000313" key="2">
    <source>
        <dbReference type="EMBL" id="KAE8334183.1"/>
    </source>
</evidence>
<proteinExistence type="predicted"/>
<dbReference type="EMBL" id="ML737350">
    <property type="protein sequence ID" value="KAE8334183.1"/>
    <property type="molecule type" value="Genomic_DNA"/>
</dbReference>
<keyword evidence="1" id="KW-0812">Transmembrane</keyword>
<reference evidence="2" key="1">
    <citation type="submission" date="2019-04" db="EMBL/GenBank/DDBJ databases">
        <title>Friends and foes A comparative genomics study of 23 Aspergillus species from section Flavi.</title>
        <authorList>
            <consortium name="DOE Joint Genome Institute"/>
            <person name="Kjaerbolling I."/>
            <person name="Vesth T."/>
            <person name="Frisvad J.C."/>
            <person name="Nybo J.L."/>
            <person name="Theobald S."/>
            <person name="Kildgaard S."/>
            <person name="Isbrandt T."/>
            <person name="Kuo A."/>
            <person name="Sato A."/>
            <person name="Lyhne E.K."/>
            <person name="Kogle M.E."/>
            <person name="Wiebenga A."/>
            <person name="Kun R.S."/>
            <person name="Lubbers R.J."/>
            <person name="Makela M.R."/>
            <person name="Barry K."/>
            <person name="Chovatia M."/>
            <person name="Clum A."/>
            <person name="Daum C."/>
            <person name="Haridas S."/>
            <person name="He G."/>
            <person name="LaButti K."/>
            <person name="Lipzen A."/>
            <person name="Mondo S."/>
            <person name="Riley R."/>
            <person name="Salamov A."/>
            <person name="Simmons B.A."/>
            <person name="Magnuson J.K."/>
            <person name="Henrissat B."/>
            <person name="Mortensen U.H."/>
            <person name="Larsen T.O."/>
            <person name="Devries R.P."/>
            <person name="Grigoriev I.V."/>
            <person name="Machida M."/>
            <person name="Baker S.E."/>
            <person name="Andersen M.R."/>
        </authorList>
    </citation>
    <scope>NUCLEOTIDE SEQUENCE</scope>
    <source>
        <strain evidence="2">CBS 117612</strain>
    </source>
</reference>
<keyword evidence="1" id="KW-1133">Transmembrane helix</keyword>
<feature type="non-terminal residue" evidence="2">
    <location>
        <position position="69"/>
    </location>
</feature>
<gene>
    <name evidence="2" type="ORF">BDV24DRAFT_146272</name>
</gene>
<sequence length="69" mass="8636">MYLLLEANRTNFDFYFDIYFLFFSGLDLGSLIISFLFSFFPFFFFFPFLLYFFKITFVFSFYKYQNIDM</sequence>
<protein>
    <submittedName>
        <fullName evidence="2">Uncharacterized protein</fullName>
    </submittedName>
</protein>
<dbReference type="AlphaFoldDB" id="A0A5N6XN80"/>